<sequence length="419" mass="46613">MRLVFLALLTITWTSHSDAHRGKRAVCDNSKMSDTIREQILTFHNDARRSVAKGVEPNKSGLLNPAKNMYKLEWDCNMEQQAQNDITGCKGKEPVPNMGKNIMWWTGTSFNNPAGTINSTLSNWWGTAKKVGVDSENRYTDSGLYYFSNMVFYKTTKIGCAYEVCDEELTFTCLYDQAGYFTNAMMWETGEACSADSDCTTFEPRAHSTCDNGLCIKGPDIPEPNEMCPENEGMSDWAREKYLDLHNSYRSSVARGLEPDGLGGYAPKAAKMQKMVYDCALEATALRQAKKCVYEHSKIRPGFGENIFANSWLNLDKIEVAKQSSGTWWRELKKHGVGPENILKRDMVSKIGHYSQMAWDATYRLGCGVAHCPTMTFAVCQYGPAGNYPDSPIYTIGEPCSGCSRSDACSATEGLCIAA</sequence>
<dbReference type="InterPro" id="IPR014044">
    <property type="entry name" value="CAP_dom"/>
</dbReference>
<dbReference type="InterPro" id="IPR035940">
    <property type="entry name" value="CAP_sf"/>
</dbReference>
<dbReference type="GO" id="GO:0005576">
    <property type="term" value="C:extracellular region"/>
    <property type="evidence" value="ECO:0007669"/>
    <property type="project" value="InterPro"/>
</dbReference>
<evidence type="ECO:0000313" key="3">
    <source>
        <dbReference type="EMBL" id="AEP82925.1"/>
    </source>
</evidence>
<proteinExistence type="predicted"/>
<feature type="domain" description="SCP" evidence="2">
    <location>
        <begin position="35"/>
        <end position="183"/>
    </location>
</feature>
<feature type="domain" description="SCP" evidence="2">
    <location>
        <begin position="237"/>
        <end position="390"/>
    </location>
</feature>
<feature type="chain" id="PRO_5003471042" evidence="1">
    <location>
        <begin position="20"/>
        <end position="419"/>
    </location>
</feature>
<dbReference type="Gene3D" id="3.40.33.10">
    <property type="entry name" value="CAP"/>
    <property type="match status" value="2"/>
</dbReference>
<dbReference type="InterPro" id="IPR002413">
    <property type="entry name" value="V5_allergen-like"/>
</dbReference>
<evidence type="ECO:0000256" key="1">
    <source>
        <dbReference type="SAM" id="SignalP"/>
    </source>
</evidence>
<dbReference type="PRINTS" id="PR00838">
    <property type="entry name" value="V5ALLERGEN"/>
</dbReference>
<name>G4XWX7_HELBE</name>
<accession>G4XWX7</accession>
<dbReference type="PANTHER" id="PTHR10334">
    <property type="entry name" value="CYSTEINE-RICH SECRETORY PROTEIN-RELATED"/>
    <property type="match status" value="1"/>
</dbReference>
<feature type="signal peptide" evidence="1">
    <location>
        <begin position="1"/>
        <end position="19"/>
    </location>
</feature>
<protein>
    <submittedName>
        <fullName evidence="3">Venom allergen/ancylostoma secreted protein-like 8 isoform 1</fullName>
    </submittedName>
</protein>
<dbReference type="InterPro" id="IPR018244">
    <property type="entry name" value="Allrgn_V5/Tpx1_CS"/>
</dbReference>
<dbReference type="AlphaFoldDB" id="G4XWX7"/>
<organism evidence="3">
    <name type="scientific">Heligmosomoides polygyrus bakeri</name>
    <name type="common">Parasitic nematode worm</name>
    <name type="synonym">Heligmosomoides bakeri</name>
    <dbReference type="NCBI Taxonomy" id="375939"/>
    <lineage>
        <taxon>Eukaryota</taxon>
        <taxon>Metazoa</taxon>
        <taxon>Ecdysozoa</taxon>
        <taxon>Nematoda</taxon>
        <taxon>Chromadorea</taxon>
        <taxon>Rhabditida</taxon>
        <taxon>Rhabditina</taxon>
        <taxon>Rhabditomorpha</taxon>
        <taxon>Strongyloidea</taxon>
        <taxon>Heligmosomidae</taxon>
        <taxon>Heligmosomoides</taxon>
    </lineage>
</organism>
<dbReference type="SUPFAM" id="SSF55797">
    <property type="entry name" value="PR-1-like"/>
    <property type="match status" value="2"/>
</dbReference>
<dbReference type="Pfam" id="PF00188">
    <property type="entry name" value="CAP"/>
    <property type="match status" value="2"/>
</dbReference>
<dbReference type="InterPro" id="IPR001283">
    <property type="entry name" value="CRISP-related"/>
</dbReference>
<evidence type="ECO:0000259" key="2">
    <source>
        <dbReference type="SMART" id="SM00198"/>
    </source>
</evidence>
<dbReference type="EMBL" id="JF914916">
    <property type="protein sequence ID" value="AEP82925.1"/>
    <property type="molecule type" value="Genomic_DNA"/>
</dbReference>
<keyword evidence="1" id="KW-0732">Signal</keyword>
<dbReference type="SMART" id="SM00198">
    <property type="entry name" value="SCP"/>
    <property type="match status" value="2"/>
</dbReference>
<dbReference type="PRINTS" id="PR00837">
    <property type="entry name" value="V5TPXLIKE"/>
</dbReference>
<dbReference type="CDD" id="cd05380">
    <property type="entry name" value="CAP_euk"/>
    <property type="match status" value="2"/>
</dbReference>
<reference evidence="3" key="1">
    <citation type="submission" date="2011-05" db="EMBL/GenBank/DDBJ databases">
        <title>Heligmosomoides polygyrus as a model for gastrointestinal nematode infections : Proteomic analysis reveals dominance of venom allergen homologues among adult excretory-secretory (HES) products.</title>
        <authorList>
            <person name="Hewitson J.P."/>
            <person name="Harcus Y."/>
            <person name="Maizels R.M."/>
        </authorList>
    </citation>
    <scope>NUCLEOTIDE SEQUENCE</scope>
</reference>
<dbReference type="PROSITE" id="PS01009">
    <property type="entry name" value="CRISP_1"/>
    <property type="match status" value="1"/>
</dbReference>